<dbReference type="PANTHER" id="PTHR32063">
    <property type="match status" value="1"/>
</dbReference>
<evidence type="ECO:0000256" key="3">
    <source>
        <dbReference type="ARBA" id="ARBA00022448"/>
    </source>
</evidence>
<name>A0ABX8Z3Y4_9NEIS</name>
<dbReference type="SUPFAM" id="SSF82866">
    <property type="entry name" value="Multidrug efflux transporter AcrB transmembrane domain"/>
    <property type="match status" value="2"/>
</dbReference>
<dbReference type="Gene3D" id="3.30.70.1430">
    <property type="entry name" value="Multidrug efflux transporter AcrB pore domain"/>
    <property type="match status" value="2"/>
</dbReference>
<comment type="subcellular location">
    <subcellularLocation>
        <location evidence="1">Cell membrane</location>
        <topology evidence="1">Multi-pass membrane protein</topology>
    </subcellularLocation>
</comment>
<organism evidence="10 11">
    <name type="scientific">Deefgea tanakiae</name>
    <dbReference type="NCBI Taxonomy" id="2865840"/>
    <lineage>
        <taxon>Bacteria</taxon>
        <taxon>Pseudomonadati</taxon>
        <taxon>Pseudomonadota</taxon>
        <taxon>Betaproteobacteria</taxon>
        <taxon>Neisseriales</taxon>
        <taxon>Chitinibacteraceae</taxon>
        <taxon>Deefgea</taxon>
    </lineage>
</organism>
<feature type="transmembrane region" description="Helical" evidence="9">
    <location>
        <begin position="864"/>
        <end position="881"/>
    </location>
</feature>
<dbReference type="NCBIfam" id="TIGR00914">
    <property type="entry name" value="2A0601"/>
    <property type="match status" value="1"/>
</dbReference>
<dbReference type="InterPro" id="IPR027463">
    <property type="entry name" value="AcrB_DN_DC_subdom"/>
</dbReference>
<dbReference type="PANTHER" id="PTHR32063:SF4">
    <property type="entry name" value="SLR6043 PROTEIN"/>
    <property type="match status" value="1"/>
</dbReference>
<dbReference type="Gene3D" id="1.20.1640.10">
    <property type="entry name" value="Multidrug efflux transporter AcrB transmembrane domain"/>
    <property type="match status" value="2"/>
</dbReference>
<accession>A0ABX8Z3Y4</accession>
<reference evidence="10 11" key="1">
    <citation type="submission" date="2021-08" db="EMBL/GenBank/DDBJ databases">
        <title>complete genome sequencing of Deefgea sp. D25.</title>
        <authorList>
            <person name="Bae J.-W."/>
            <person name="Gim D.-H."/>
        </authorList>
    </citation>
    <scope>NUCLEOTIDE SEQUENCE [LARGE SCALE GENOMIC DNA]</scope>
    <source>
        <strain evidence="10 11">D25</strain>
    </source>
</reference>
<evidence type="ECO:0000313" key="10">
    <source>
        <dbReference type="EMBL" id="QZA77281.1"/>
    </source>
</evidence>
<evidence type="ECO:0000256" key="4">
    <source>
        <dbReference type="ARBA" id="ARBA00022475"/>
    </source>
</evidence>
<keyword evidence="4" id="KW-1003">Cell membrane</keyword>
<feature type="transmembrane region" description="Helical" evidence="9">
    <location>
        <begin position="479"/>
        <end position="505"/>
    </location>
</feature>
<dbReference type="InterPro" id="IPR001036">
    <property type="entry name" value="Acrflvin-R"/>
</dbReference>
<comment type="similarity">
    <text evidence="2">Belongs to the resistance-nodulation-cell division (RND) (TC 2.A.6) family.</text>
</comment>
<feature type="transmembrane region" description="Helical" evidence="9">
    <location>
        <begin position="913"/>
        <end position="931"/>
    </location>
</feature>
<dbReference type="Pfam" id="PF00873">
    <property type="entry name" value="ACR_tran"/>
    <property type="match status" value="1"/>
</dbReference>
<feature type="transmembrane region" description="Helical" evidence="9">
    <location>
        <begin position="997"/>
        <end position="1023"/>
    </location>
</feature>
<feature type="transmembrane region" description="Helical" evidence="9">
    <location>
        <begin position="965"/>
        <end position="985"/>
    </location>
</feature>
<feature type="transmembrane region" description="Helical" evidence="9">
    <location>
        <begin position="12"/>
        <end position="29"/>
    </location>
</feature>
<dbReference type="SUPFAM" id="SSF82693">
    <property type="entry name" value="Multidrug efflux transporter AcrB pore domain, PN1, PN2, PC1 and PC2 subdomains"/>
    <property type="match status" value="2"/>
</dbReference>
<feature type="transmembrane region" description="Helical" evidence="9">
    <location>
        <begin position="539"/>
        <end position="558"/>
    </location>
</feature>
<dbReference type="SUPFAM" id="SSF82714">
    <property type="entry name" value="Multidrug efflux transporter AcrB TolC docking domain, DN and DC subdomains"/>
    <property type="match status" value="2"/>
</dbReference>
<protein>
    <submittedName>
        <fullName evidence="10">CusA/CzcA family heavy metal efflux RND transporter</fullName>
    </submittedName>
</protein>
<gene>
    <name evidence="10" type="ORF">K4H28_13470</name>
</gene>
<keyword evidence="11" id="KW-1185">Reference proteome</keyword>
<feature type="transmembrane region" description="Helical" evidence="9">
    <location>
        <begin position="370"/>
        <end position="387"/>
    </location>
</feature>
<evidence type="ECO:0000256" key="8">
    <source>
        <dbReference type="SAM" id="Coils"/>
    </source>
</evidence>
<evidence type="ECO:0000313" key="11">
    <source>
        <dbReference type="Proteomes" id="UP000825679"/>
    </source>
</evidence>
<dbReference type="RefSeq" id="WP_221005664.1">
    <property type="nucleotide sequence ID" value="NZ_CP081150.1"/>
</dbReference>
<evidence type="ECO:0000256" key="6">
    <source>
        <dbReference type="ARBA" id="ARBA00022989"/>
    </source>
</evidence>
<dbReference type="Proteomes" id="UP000825679">
    <property type="component" value="Chromosome"/>
</dbReference>
<keyword evidence="5 9" id="KW-0812">Transmembrane</keyword>
<dbReference type="PRINTS" id="PR00702">
    <property type="entry name" value="ACRIFLAVINRP"/>
</dbReference>
<dbReference type="Gene3D" id="3.30.70.1440">
    <property type="entry name" value="Multidrug efflux transporter AcrB pore domain"/>
    <property type="match status" value="1"/>
</dbReference>
<keyword evidence="3" id="KW-0813">Transport</keyword>
<sequence>MFSWIVNASLKNRLFVVAIAVIMMIYGGYTASKMPVDVFPDLNKPTVTIMTEAGGMAPEEVEQLISFPLETSLNGMPGVTRVRSVSGVGLSIIYAEFAWGSDIYRNRQLVAERLAEVKSQLPDGISPTMGPISSVMGEIMLIAFPIVDQGQNQQANPQQGMAVREYVDFVLRPRLLSIPGVAQVIPIGGEVRQFRVEPNLAMMAQLSIGYEDIEKAINGFSGNTSGGYLEQNAREYLIRNVGRTTKLEDMQNLAVKVNKGQPVLLKQVAEVKFAPAFKRGDAGFGGQPAVIVGVQKQPTADSVRVTREVEAALASLSKSLPAGVSTPKVSFRQADFIEASVNNVEEALRDGAIMVAVILFLFLMNTRTTIISLTAIPLSLALTFLIFKAMGLSVNVMTLGGLAIAIGELVDDALVDVENVLRRLKEKKPHGMLASIKVIADACNEVRSGVVVATMVVVLVFVPLFALPGMEGRLFAPLGIAYITSILASLLVALTVTPVMCYYLLPKMKQIEHGDSKLVQWLKRHDQRLLEGAFDRARGLLAGGVLMLVVAIASLPFLPRAFLPAFNEGTLLVSLLLNPGTSLAESNRIGQLAETLVQQVPEVESVGRRTGRAELDEHAEGVHTSELDIDLKASDRPRDVVLADIRQRLSSLPATVMLGQPISHRLDHLLSGVRAQIALKIYGDDLDTLRAQAADLQQKLSGIKGLTDLQIEKQVLIPQIKVQIDYDRAAQLGVAPGTLLKTLEALSEGDTVAQIVDQNKRFDLVIRLPDAARDAAGLANILIDTPHGKVPLSQVATIEEGDGPNQIGRENGRRRIVISANTDGSDMAQIIAQMRGVLATNTMPEGYFVSLEGQFQAQEDATQLIALLSLLSLALIFMVLYTRYQSAVLATIIMANIPMALIGSVVAMWLGGITLSVASMVGFITLTGIATRNGILKVSHYINLCKFEGETFSKEMIVRGSLERLTPVLMTALTAALALTPLLFAADAPGKEILHPVAVVIFGGLISSTLLDTLLTPLMFWLFGKKPLQRLVNEQSETTF</sequence>
<dbReference type="Gene3D" id="3.30.2090.10">
    <property type="entry name" value="Multidrug efflux transporter AcrB TolC docking domain, DN and DC subdomains"/>
    <property type="match status" value="2"/>
</dbReference>
<dbReference type="InterPro" id="IPR004763">
    <property type="entry name" value="CusA-like"/>
</dbReference>
<keyword evidence="6 9" id="KW-1133">Transmembrane helix</keyword>
<evidence type="ECO:0000256" key="7">
    <source>
        <dbReference type="ARBA" id="ARBA00023136"/>
    </source>
</evidence>
<dbReference type="Gene3D" id="3.30.70.1320">
    <property type="entry name" value="Multidrug efflux transporter AcrB pore domain like"/>
    <property type="match status" value="1"/>
</dbReference>
<keyword evidence="8" id="KW-0175">Coiled coil</keyword>
<keyword evidence="7 9" id="KW-0472">Membrane</keyword>
<feature type="transmembrane region" description="Helical" evidence="9">
    <location>
        <begin position="888"/>
        <end position="907"/>
    </location>
</feature>
<evidence type="ECO:0000256" key="5">
    <source>
        <dbReference type="ARBA" id="ARBA00022692"/>
    </source>
</evidence>
<evidence type="ECO:0000256" key="2">
    <source>
        <dbReference type="ARBA" id="ARBA00010942"/>
    </source>
</evidence>
<feature type="transmembrane region" description="Helical" evidence="9">
    <location>
        <begin position="446"/>
        <end position="467"/>
    </location>
</feature>
<dbReference type="EMBL" id="CP081150">
    <property type="protein sequence ID" value="QZA77281.1"/>
    <property type="molecule type" value="Genomic_DNA"/>
</dbReference>
<evidence type="ECO:0000256" key="9">
    <source>
        <dbReference type="SAM" id="Phobius"/>
    </source>
</evidence>
<feature type="coiled-coil region" evidence="8">
    <location>
        <begin position="679"/>
        <end position="706"/>
    </location>
</feature>
<proteinExistence type="inferred from homology"/>
<evidence type="ECO:0000256" key="1">
    <source>
        <dbReference type="ARBA" id="ARBA00004651"/>
    </source>
</evidence>